<proteinExistence type="predicted"/>
<comment type="caution">
    <text evidence="7">The sequence shown here is derived from an EMBL/GenBank/DDBJ whole genome shotgun (WGS) entry which is preliminary data.</text>
</comment>
<gene>
    <name evidence="7" type="ORF">AAA083_11525</name>
</gene>
<keyword evidence="8" id="KW-1185">Reference proteome</keyword>
<dbReference type="PROSITE" id="PS51257">
    <property type="entry name" value="PROKAR_LIPOPROTEIN"/>
    <property type="match status" value="1"/>
</dbReference>
<dbReference type="InterPro" id="IPR036259">
    <property type="entry name" value="MFS_trans_sf"/>
</dbReference>
<feature type="transmembrane region" description="Helical" evidence="6">
    <location>
        <begin position="12"/>
        <end position="32"/>
    </location>
</feature>
<feature type="transmembrane region" description="Helical" evidence="6">
    <location>
        <begin position="52"/>
        <end position="72"/>
    </location>
</feature>
<dbReference type="Pfam" id="PF07690">
    <property type="entry name" value="MFS_1"/>
    <property type="match status" value="1"/>
</dbReference>
<dbReference type="Proteomes" id="UP001487305">
    <property type="component" value="Unassembled WGS sequence"/>
</dbReference>
<feature type="transmembrane region" description="Helical" evidence="6">
    <location>
        <begin position="168"/>
        <end position="189"/>
    </location>
</feature>
<keyword evidence="4 6" id="KW-1133">Transmembrane helix</keyword>
<feature type="transmembrane region" description="Helical" evidence="6">
    <location>
        <begin position="267"/>
        <end position="285"/>
    </location>
</feature>
<keyword evidence="3 6" id="KW-0812">Transmembrane</keyword>
<evidence type="ECO:0000256" key="6">
    <source>
        <dbReference type="SAM" id="Phobius"/>
    </source>
</evidence>
<feature type="transmembrane region" description="Helical" evidence="6">
    <location>
        <begin position="103"/>
        <end position="127"/>
    </location>
</feature>
<dbReference type="InterPro" id="IPR011701">
    <property type="entry name" value="MFS"/>
</dbReference>
<feature type="transmembrane region" description="Helical" evidence="6">
    <location>
        <begin position="324"/>
        <end position="348"/>
    </location>
</feature>
<comment type="subcellular location">
    <subcellularLocation>
        <location evidence="1">Membrane</location>
        <topology evidence="1">Multi-pass membrane protein</topology>
    </subcellularLocation>
</comment>
<evidence type="ECO:0000313" key="8">
    <source>
        <dbReference type="Proteomes" id="UP001487305"/>
    </source>
</evidence>
<feature type="transmembrane region" description="Helical" evidence="6">
    <location>
        <begin position="79"/>
        <end position="97"/>
    </location>
</feature>
<feature type="transmembrane region" description="Helical" evidence="6">
    <location>
        <begin position="139"/>
        <end position="162"/>
    </location>
</feature>
<evidence type="ECO:0000256" key="3">
    <source>
        <dbReference type="ARBA" id="ARBA00022692"/>
    </source>
</evidence>
<dbReference type="PANTHER" id="PTHR43791:SF36">
    <property type="entry name" value="TRANSPORTER, PUTATIVE (AFU_ORTHOLOGUE AFUA_6G08340)-RELATED"/>
    <property type="match status" value="1"/>
</dbReference>
<protein>
    <submittedName>
        <fullName evidence="7">MFS transporter</fullName>
    </submittedName>
</protein>
<keyword evidence="5 6" id="KW-0472">Membrane</keyword>
<dbReference type="EMBL" id="JBBNOP010000010">
    <property type="protein sequence ID" value="MEQ3363603.1"/>
    <property type="molecule type" value="Genomic_DNA"/>
</dbReference>
<evidence type="ECO:0000256" key="1">
    <source>
        <dbReference type="ARBA" id="ARBA00004141"/>
    </source>
</evidence>
<name>A0ABV1JFW1_9ACTN</name>
<sequence length="432" mass="46042">MSSAIRKPTSTQIVASIGCIIVMGMNVSYQVVMTSFPYIIEAMQITKVEASMMSTVVSLGVVIMALVGTKLIDKLTPRWSMLVGTCLVTAFLVVNAIGLPYVPWVACGLLAGFGSALGSLGAASGLMRQYWGMDSGSKFTVIAGIQTLIVSGYTALMAWLWTFMDFQGAFWVIAALTIVLGGGANLICFRKPDSFVAEELAAAAKAQIAADSKKSQEEAVGWGFGEAFKHSPIYLFTLAFIAAAVINGGITTFLTTFLTEAGMDKPLAALFQSYFTVICGVHMLYSGYFHKFFGNKIYFVFFFGLSGVGFICLSQWLGMAPAGIAFAVFALALVGAMKPIMTTAAVVVTQLFGNKDYVAYNSYSQAILNVGRLISSFTTASVLQFLGAALMCYFFAALAIVSAVGFCIADTVSPWARAANERRKEAKAGKKG</sequence>
<feature type="transmembrane region" description="Helical" evidence="6">
    <location>
        <begin position="369"/>
        <end position="387"/>
    </location>
</feature>
<organism evidence="7 8">
    <name type="scientific">Raoultibacter massiliensis</name>
    <dbReference type="NCBI Taxonomy" id="1852371"/>
    <lineage>
        <taxon>Bacteria</taxon>
        <taxon>Bacillati</taxon>
        <taxon>Actinomycetota</taxon>
        <taxon>Coriobacteriia</taxon>
        <taxon>Eggerthellales</taxon>
        <taxon>Eggerthellaceae</taxon>
        <taxon>Raoultibacter</taxon>
    </lineage>
</organism>
<accession>A0ABV1JFW1</accession>
<dbReference type="PANTHER" id="PTHR43791">
    <property type="entry name" value="PERMEASE-RELATED"/>
    <property type="match status" value="1"/>
</dbReference>
<reference evidence="7 8" key="1">
    <citation type="submission" date="2024-04" db="EMBL/GenBank/DDBJ databases">
        <title>Human intestinal bacterial collection.</title>
        <authorList>
            <person name="Pauvert C."/>
            <person name="Hitch T.C.A."/>
            <person name="Clavel T."/>
        </authorList>
    </citation>
    <scope>NUCLEOTIDE SEQUENCE [LARGE SCALE GENOMIC DNA]</scope>
    <source>
        <strain evidence="7 8">CLA-KB-H42</strain>
    </source>
</reference>
<evidence type="ECO:0000256" key="4">
    <source>
        <dbReference type="ARBA" id="ARBA00022989"/>
    </source>
</evidence>
<evidence type="ECO:0000256" key="5">
    <source>
        <dbReference type="ARBA" id="ARBA00023136"/>
    </source>
</evidence>
<dbReference type="RefSeq" id="WP_102373814.1">
    <property type="nucleotide sequence ID" value="NZ_JBBNOP010000010.1"/>
</dbReference>
<feature type="transmembrane region" description="Helical" evidence="6">
    <location>
        <begin position="297"/>
        <end position="318"/>
    </location>
</feature>
<keyword evidence="2" id="KW-0813">Transport</keyword>
<feature type="transmembrane region" description="Helical" evidence="6">
    <location>
        <begin position="393"/>
        <end position="416"/>
    </location>
</feature>
<dbReference type="SUPFAM" id="SSF103473">
    <property type="entry name" value="MFS general substrate transporter"/>
    <property type="match status" value="1"/>
</dbReference>
<evidence type="ECO:0000256" key="2">
    <source>
        <dbReference type="ARBA" id="ARBA00022448"/>
    </source>
</evidence>
<dbReference type="Gene3D" id="1.20.1250.20">
    <property type="entry name" value="MFS general substrate transporter like domains"/>
    <property type="match status" value="1"/>
</dbReference>
<evidence type="ECO:0000313" key="7">
    <source>
        <dbReference type="EMBL" id="MEQ3363603.1"/>
    </source>
</evidence>
<feature type="transmembrane region" description="Helical" evidence="6">
    <location>
        <begin position="233"/>
        <end position="255"/>
    </location>
</feature>